<evidence type="ECO:0000256" key="1">
    <source>
        <dbReference type="SAM" id="Phobius"/>
    </source>
</evidence>
<accession>A0A673FLR1</accession>
<protein>
    <submittedName>
        <fullName evidence="2">Uncharacterized protein</fullName>
    </submittedName>
</protein>
<feature type="transmembrane region" description="Helical" evidence="1">
    <location>
        <begin position="7"/>
        <end position="26"/>
    </location>
</feature>
<proteinExistence type="predicted"/>
<dbReference type="Gene3D" id="1.10.530.10">
    <property type="match status" value="2"/>
</dbReference>
<keyword evidence="3" id="KW-1185">Reference proteome</keyword>
<sequence>MSNNTTYLCIGTILTMYFLACIYGDIMKVDTTTGASEATAKQDKLTVIKGVEASKKLAENDLTQMEKWQWFWPHAALFGLFCKQGQLMRHETNYRIVEKDQEITEASFKMINRMNAKCQSVFTASHYNVCFGGISAFNAGVMNVQTYERMDVGTTGGDYSNDVVARAQWFKSKGY</sequence>
<dbReference type="Proteomes" id="UP000472270">
    <property type="component" value="Unassembled WGS sequence"/>
</dbReference>
<dbReference type="PANTHER" id="PTHR31698">
    <property type="entry name" value="LYSOZYME G FAMILY MEMBER"/>
    <property type="match status" value="1"/>
</dbReference>
<keyword evidence="1" id="KW-1133">Transmembrane helix</keyword>
<dbReference type="GO" id="GO:0050830">
    <property type="term" value="P:defense response to Gram-positive bacterium"/>
    <property type="evidence" value="ECO:0007669"/>
    <property type="project" value="TreeGrafter"/>
</dbReference>
<dbReference type="GO" id="GO:0005576">
    <property type="term" value="C:extracellular region"/>
    <property type="evidence" value="ECO:0007669"/>
    <property type="project" value="TreeGrafter"/>
</dbReference>
<dbReference type="PANTHER" id="PTHR31698:SF8">
    <property type="entry name" value="LYSOZYME G-RELATED"/>
    <property type="match status" value="1"/>
</dbReference>
<reference evidence="2" key="2">
    <citation type="submission" date="2025-09" db="UniProtKB">
        <authorList>
            <consortium name="Ensembl"/>
        </authorList>
    </citation>
    <scope>IDENTIFICATION</scope>
</reference>
<evidence type="ECO:0000313" key="2">
    <source>
        <dbReference type="Ensembl" id="ENSSRHP00000000059.1"/>
    </source>
</evidence>
<dbReference type="AlphaFoldDB" id="A0A673FLR1"/>
<keyword evidence="1" id="KW-0812">Transmembrane</keyword>
<organism evidence="2 3">
    <name type="scientific">Sinocyclocheilus rhinocerous</name>
    <dbReference type="NCBI Taxonomy" id="307959"/>
    <lineage>
        <taxon>Eukaryota</taxon>
        <taxon>Metazoa</taxon>
        <taxon>Chordata</taxon>
        <taxon>Craniata</taxon>
        <taxon>Vertebrata</taxon>
        <taxon>Euteleostomi</taxon>
        <taxon>Actinopterygii</taxon>
        <taxon>Neopterygii</taxon>
        <taxon>Teleostei</taxon>
        <taxon>Ostariophysi</taxon>
        <taxon>Cypriniformes</taxon>
        <taxon>Cyprinidae</taxon>
        <taxon>Cyprininae</taxon>
        <taxon>Sinocyclocheilus</taxon>
    </lineage>
</organism>
<evidence type="ECO:0000313" key="3">
    <source>
        <dbReference type="Proteomes" id="UP000472270"/>
    </source>
</evidence>
<dbReference type="Ensembl" id="ENSSRHT00000000083.1">
    <property type="protein sequence ID" value="ENSSRHP00000000059.1"/>
    <property type="gene ID" value="ENSSRHG00000000061.1"/>
</dbReference>
<dbReference type="GO" id="GO:0003796">
    <property type="term" value="F:lysozyme activity"/>
    <property type="evidence" value="ECO:0007669"/>
    <property type="project" value="TreeGrafter"/>
</dbReference>
<name>A0A673FLR1_9TELE</name>
<keyword evidence="1" id="KW-0472">Membrane</keyword>
<reference evidence="2" key="1">
    <citation type="submission" date="2025-08" db="UniProtKB">
        <authorList>
            <consortium name="Ensembl"/>
        </authorList>
    </citation>
    <scope>IDENTIFICATION</scope>
</reference>